<evidence type="ECO:0008006" key="4">
    <source>
        <dbReference type="Google" id="ProtNLM"/>
    </source>
</evidence>
<dbReference type="AlphaFoldDB" id="A0A2P5AKU8"/>
<proteinExistence type="predicted"/>
<dbReference type="OrthoDB" id="1730237at2759"/>
<evidence type="ECO:0000256" key="1">
    <source>
        <dbReference type="SAM" id="MobiDB-lite"/>
    </source>
</evidence>
<evidence type="ECO:0000313" key="3">
    <source>
        <dbReference type="Proteomes" id="UP000237000"/>
    </source>
</evidence>
<organism evidence="2 3">
    <name type="scientific">Trema orientale</name>
    <name type="common">Charcoal tree</name>
    <name type="synonym">Celtis orientalis</name>
    <dbReference type="NCBI Taxonomy" id="63057"/>
    <lineage>
        <taxon>Eukaryota</taxon>
        <taxon>Viridiplantae</taxon>
        <taxon>Streptophyta</taxon>
        <taxon>Embryophyta</taxon>
        <taxon>Tracheophyta</taxon>
        <taxon>Spermatophyta</taxon>
        <taxon>Magnoliopsida</taxon>
        <taxon>eudicotyledons</taxon>
        <taxon>Gunneridae</taxon>
        <taxon>Pentapetalae</taxon>
        <taxon>rosids</taxon>
        <taxon>fabids</taxon>
        <taxon>Rosales</taxon>
        <taxon>Cannabaceae</taxon>
        <taxon>Trema</taxon>
    </lineage>
</organism>
<accession>A0A2P5AKU8</accession>
<comment type="caution">
    <text evidence="2">The sequence shown here is derived from an EMBL/GenBank/DDBJ whole genome shotgun (WGS) entry which is preliminary data.</text>
</comment>
<feature type="compositionally biased region" description="Polar residues" evidence="1">
    <location>
        <begin position="126"/>
        <end position="143"/>
    </location>
</feature>
<dbReference type="PANTHER" id="PTHR33018:SF34">
    <property type="entry name" value="OS02G0472350 PROTEIN"/>
    <property type="match status" value="1"/>
</dbReference>
<dbReference type="PANTHER" id="PTHR33018">
    <property type="entry name" value="OS10G0338966 PROTEIN-RELATED"/>
    <property type="match status" value="1"/>
</dbReference>
<feature type="region of interest" description="Disordered" evidence="1">
    <location>
        <begin position="32"/>
        <end position="68"/>
    </location>
</feature>
<dbReference type="EMBL" id="JXTC01000799">
    <property type="protein sequence ID" value="PON37169.1"/>
    <property type="molecule type" value="Genomic_DNA"/>
</dbReference>
<name>A0A2P5AKU8_TREOI</name>
<keyword evidence="3" id="KW-1185">Reference proteome</keyword>
<evidence type="ECO:0000313" key="2">
    <source>
        <dbReference type="EMBL" id="PON37169.1"/>
    </source>
</evidence>
<reference evidence="3" key="1">
    <citation type="submission" date="2016-06" db="EMBL/GenBank/DDBJ databases">
        <title>Parallel loss of symbiosis genes in relatives of nitrogen-fixing non-legume Parasponia.</title>
        <authorList>
            <person name="Van Velzen R."/>
            <person name="Holmer R."/>
            <person name="Bu F."/>
            <person name="Rutten L."/>
            <person name="Van Zeijl A."/>
            <person name="Liu W."/>
            <person name="Santuari L."/>
            <person name="Cao Q."/>
            <person name="Sharma T."/>
            <person name="Shen D."/>
            <person name="Roswanjaya Y."/>
            <person name="Wardhani T."/>
            <person name="Kalhor M.S."/>
            <person name="Jansen J."/>
            <person name="Van den Hoogen J."/>
            <person name="Gungor B."/>
            <person name="Hartog M."/>
            <person name="Hontelez J."/>
            <person name="Verver J."/>
            <person name="Yang W.-C."/>
            <person name="Schijlen E."/>
            <person name="Repin R."/>
            <person name="Schilthuizen M."/>
            <person name="Schranz E."/>
            <person name="Heidstra R."/>
            <person name="Miyata K."/>
            <person name="Fedorova E."/>
            <person name="Kohlen W."/>
            <person name="Bisseling T."/>
            <person name="Smit S."/>
            <person name="Geurts R."/>
        </authorList>
    </citation>
    <scope>NUCLEOTIDE SEQUENCE [LARGE SCALE GENOMIC DNA]</scope>
    <source>
        <strain evidence="3">cv. RG33-2</strain>
    </source>
</reference>
<gene>
    <name evidence="2" type="ORF">TorRG33x02_348030</name>
</gene>
<dbReference type="InParanoid" id="A0A2P5AKU8"/>
<feature type="region of interest" description="Disordered" evidence="1">
    <location>
        <begin position="107"/>
        <end position="143"/>
    </location>
</feature>
<dbReference type="Proteomes" id="UP000237000">
    <property type="component" value="Unassembled WGS sequence"/>
</dbReference>
<protein>
    <recommendedName>
        <fullName evidence="4">Transposase, Ptta/En/Spm, plant</fullName>
    </recommendedName>
</protein>
<feature type="compositionally biased region" description="Basic and acidic residues" evidence="1">
    <location>
        <begin position="41"/>
        <end position="53"/>
    </location>
</feature>
<sequence>MADIMKRKLCKFQSLEEQPTTEKLIEVLKKKKRSSIRRKLRDREETDHKEKKNVVPPRNVSKRKMIIRDESSPDFEKLTAPIDSPAANTRSSLKRLCKIYSPEVDEQAAPIGSPTISSKLPRKPSNESAKSPNLGSPAANTRGSLRRMIEREIFLEDSHSHKNVSATPSVKSPKEVCEGLKGQIPRTPLAEPFEKKKRGPTKMKGIAINSNGRLQIEFNSRGQPVGKESISLSSFLGPLVREIVPITIADWRKVTKGMRELLWKSIQARYKVGTKSQKKYIFKNMADLWRASKSRLVAKVRAAPNEGERLKLQPDNIKSVVEWKAFVRDKTSLEFKTNASTSKEAPSRVDVWTIAHKKKNVNL</sequence>